<reference evidence="3" key="1">
    <citation type="journal article" date="2020" name="bioRxiv">
        <title>Whole genome comparisons of ergot fungi reveals the divergence and evolution of species within the genus Claviceps are the result of varying mechanisms driving genome evolution and host range expansion.</title>
        <authorList>
            <person name="Wyka S.A."/>
            <person name="Mondo S.J."/>
            <person name="Liu M."/>
            <person name="Dettman J."/>
            <person name="Nalam V."/>
            <person name="Broders K.D."/>
        </authorList>
    </citation>
    <scope>NUCLEOTIDE SEQUENCE</scope>
    <source>
        <strain evidence="3">CCC 602</strain>
    </source>
</reference>
<dbReference type="InterPro" id="IPR005152">
    <property type="entry name" value="Lipase_secreted"/>
</dbReference>
<evidence type="ECO:0000313" key="4">
    <source>
        <dbReference type="Proteomes" id="UP000748025"/>
    </source>
</evidence>
<sequence>MPLPSLSSSLKLASLALLTAITQAVPLNDGAETKLPTDDAFYSLPDDLAAARPGDILRHRKPPAPIAAFSVSRQNLKDSHQILYRTTDNFGNATATVLTVLVPHNADYGKIVSQQLIEDAPYANCAPSYALQLGSNEGGLFGTIQEQSEIILIDAFLAEGWIVIMPDYEGPRGEFLANLQAGNAVLDGVRAALASTSITGISKNASVALNGYSGGAVAATFAAERQPSYAPELKIAGAVIGGPVPNLLNSFMAMNKGPFAGLIPAGIGGLSIAYPVIEKLMQDQLRQRFKAKFYKARKQCIGTTMLENLFTDYISQVQEPSTFSTEPALSVLNANSAGKHVPTMPLFVLKSVHDEVSFVADTDALVKFYCDGGTPVEYIRDFASEHATLAVTSATLVLPWLKKVLNGQQAVPEGCSTRSVLTTLHDPSTAGLPKFFLDALKGLLRRPIGPAGFLKGHE</sequence>
<dbReference type="EMBL" id="SRPW01003331">
    <property type="protein sequence ID" value="KAG5987346.1"/>
    <property type="molecule type" value="Genomic_DNA"/>
</dbReference>
<accession>A0A9P7N590</accession>
<dbReference type="PANTHER" id="PTHR34853:SF5">
    <property type="entry name" value="LIP-DOMAIN-CONTAINING PROTEIN-RELATED"/>
    <property type="match status" value="1"/>
</dbReference>
<dbReference type="GO" id="GO:0016042">
    <property type="term" value="P:lipid catabolic process"/>
    <property type="evidence" value="ECO:0007669"/>
    <property type="project" value="UniProtKB-UniRule"/>
</dbReference>
<evidence type="ECO:0000256" key="1">
    <source>
        <dbReference type="ARBA" id="ARBA00022801"/>
    </source>
</evidence>
<dbReference type="PIRSF" id="PIRSF029171">
    <property type="entry name" value="Esterase_LipA"/>
    <property type="match status" value="1"/>
</dbReference>
<dbReference type="SUPFAM" id="SSF53474">
    <property type="entry name" value="alpha/beta-Hydrolases"/>
    <property type="match status" value="1"/>
</dbReference>
<evidence type="ECO:0008006" key="5">
    <source>
        <dbReference type="Google" id="ProtNLM"/>
    </source>
</evidence>
<comment type="similarity">
    <text evidence="2">Belongs to the AB hydrolase superfamily. Lipase family.</text>
</comment>
<name>A0A9P7N590_9HYPO</name>
<dbReference type="GO" id="GO:0004806">
    <property type="term" value="F:triacylglycerol lipase activity"/>
    <property type="evidence" value="ECO:0007669"/>
    <property type="project" value="UniProtKB-UniRule"/>
</dbReference>
<dbReference type="OrthoDB" id="2373480at2759"/>
<keyword evidence="1" id="KW-0378">Hydrolase</keyword>
<keyword evidence="2" id="KW-0732">Signal</keyword>
<dbReference type="InterPro" id="IPR029058">
    <property type="entry name" value="AB_hydrolase_fold"/>
</dbReference>
<dbReference type="Gene3D" id="1.10.260.130">
    <property type="match status" value="1"/>
</dbReference>
<evidence type="ECO:0000313" key="3">
    <source>
        <dbReference type="EMBL" id="KAG5987346.1"/>
    </source>
</evidence>
<organism evidence="3 4">
    <name type="scientific">Claviceps pusilla</name>
    <dbReference type="NCBI Taxonomy" id="123648"/>
    <lineage>
        <taxon>Eukaryota</taxon>
        <taxon>Fungi</taxon>
        <taxon>Dikarya</taxon>
        <taxon>Ascomycota</taxon>
        <taxon>Pezizomycotina</taxon>
        <taxon>Sordariomycetes</taxon>
        <taxon>Hypocreomycetidae</taxon>
        <taxon>Hypocreales</taxon>
        <taxon>Clavicipitaceae</taxon>
        <taxon>Claviceps</taxon>
    </lineage>
</organism>
<dbReference type="PANTHER" id="PTHR34853">
    <property type="match status" value="1"/>
</dbReference>
<feature type="signal peptide" evidence="2">
    <location>
        <begin position="1"/>
        <end position="24"/>
    </location>
</feature>
<dbReference type="AlphaFoldDB" id="A0A9P7N590"/>
<keyword evidence="4" id="KW-1185">Reference proteome</keyword>
<evidence type="ECO:0000256" key="2">
    <source>
        <dbReference type="PIRNR" id="PIRNR029171"/>
    </source>
</evidence>
<proteinExistence type="inferred from homology"/>
<dbReference type="Proteomes" id="UP000748025">
    <property type="component" value="Unassembled WGS sequence"/>
</dbReference>
<feature type="chain" id="PRO_5040556975" description="Lipase 1" evidence="2">
    <location>
        <begin position="25"/>
        <end position="458"/>
    </location>
</feature>
<protein>
    <recommendedName>
        <fullName evidence="5">Lipase 1</fullName>
    </recommendedName>
</protein>
<dbReference type="Gene3D" id="3.40.50.1820">
    <property type="entry name" value="alpha/beta hydrolase"/>
    <property type="match status" value="1"/>
</dbReference>
<gene>
    <name evidence="3" type="ORF">E4U43_005113</name>
</gene>
<comment type="caution">
    <text evidence="3">The sequence shown here is derived from an EMBL/GenBank/DDBJ whole genome shotgun (WGS) entry which is preliminary data.</text>
</comment>
<dbReference type="Pfam" id="PF03583">
    <property type="entry name" value="LIP"/>
    <property type="match status" value="1"/>
</dbReference>